<feature type="region of interest" description="Disordered" evidence="1">
    <location>
        <begin position="57"/>
        <end position="100"/>
    </location>
</feature>
<dbReference type="Proteomes" id="UP001219934">
    <property type="component" value="Unassembled WGS sequence"/>
</dbReference>
<accession>A0AAD6AEZ7</accession>
<reference evidence="2" key="1">
    <citation type="submission" date="2022-11" db="EMBL/GenBank/DDBJ databases">
        <title>Chromosome-level genome of Pogonophryne albipinna.</title>
        <authorList>
            <person name="Jo E."/>
        </authorList>
    </citation>
    <scope>NUCLEOTIDE SEQUENCE</scope>
    <source>
        <strain evidence="2">SGF0006</strain>
        <tissue evidence="2">Muscle</tissue>
    </source>
</reference>
<evidence type="ECO:0000313" key="2">
    <source>
        <dbReference type="EMBL" id="KAJ4924034.1"/>
    </source>
</evidence>
<dbReference type="AlphaFoldDB" id="A0AAD6AEZ7"/>
<name>A0AAD6AEZ7_9TELE</name>
<sequence length="100" mass="10789">MLAQCKWLEVQRSRSCVSSPAADSVQKEPPGVGDFTLLPSSTGSHCSLLNRHRLGLTPAVPPAPRASAQTLHRRLPPRTGQNKRGMEGGENKDIPDSRHG</sequence>
<gene>
    <name evidence="2" type="ORF">JOQ06_000276</name>
</gene>
<comment type="caution">
    <text evidence="2">The sequence shown here is derived from an EMBL/GenBank/DDBJ whole genome shotgun (WGS) entry which is preliminary data.</text>
</comment>
<feature type="compositionally biased region" description="Basic and acidic residues" evidence="1">
    <location>
        <begin position="84"/>
        <end position="100"/>
    </location>
</feature>
<organism evidence="2 3">
    <name type="scientific">Pogonophryne albipinna</name>
    <dbReference type="NCBI Taxonomy" id="1090488"/>
    <lineage>
        <taxon>Eukaryota</taxon>
        <taxon>Metazoa</taxon>
        <taxon>Chordata</taxon>
        <taxon>Craniata</taxon>
        <taxon>Vertebrata</taxon>
        <taxon>Euteleostomi</taxon>
        <taxon>Actinopterygii</taxon>
        <taxon>Neopterygii</taxon>
        <taxon>Teleostei</taxon>
        <taxon>Neoteleostei</taxon>
        <taxon>Acanthomorphata</taxon>
        <taxon>Eupercaria</taxon>
        <taxon>Perciformes</taxon>
        <taxon>Notothenioidei</taxon>
        <taxon>Pogonophryne</taxon>
    </lineage>
</organism>
<evidence type="ECO:0000256" key="1">
    <source>
        <dbReference type="SAM" id="MobiDB-lite"/>
    </source>
</evidence>
<proteinExistence type="predicted"/>
<evidence type="ECO:0000313" key="3">
    <source>
        <dbReference type="Proteomes" id="UP001219934"/>
    </source>
</evidence>
<dbReference type="EMBL" id="JAPTMU010000023">
    <property type="protein sequence ID" value="KAJ4924034.1"/>
    <property type="molecule type" value="Genomic_DNA"/>
</dbReference>
<keyword evidence="3" id="KW-1185">Reference proteome</keyword>
<protein>
    <submittedName>
        <fullName evidence="2">Uncharacterized protein</fullName>
    </submittedName>
</protein>